<sequence length="406" mass="46723">MRKRLVLITTRFPQLSETFIVSKFLGLLERGWDVYLFCIHFDKATWHKFPELANHPEAKQRVKRRFPIQPKWLVPLLFLPAFLRCLLWAPRHTLIYFKEGWTLFKWDIIRRFYLDSALIQLKPSILHFEFGSLAVGRTYLKELLHSQLTVSFRGYDLNFIGLDQPGYYDQVWKQVNACHFLGQDLWQRAIRRGCPIEMPHRLIPPAVDLSLFQPEAKRKSNSLGTPENPLRILSVGRLEWKKGYEFALQAIRMLVDRDISVSYQIIGDGGHRDALYFARHQLGLENFVEFCGSQPHGKVLQNLSQAEIFLHSAVSEGFCNAVLEAQAMSVPIVCTDADGLAENVANGVTGFVVPRRDPAAMAEKLALLAEDSALRLRMGKAGRVRVETHFQLHQQIESFEAFYESL</sequence>
<dbReference type="InterPro" id="IPR001296">
    <property type="entry name" value="Glyco_trans_1"/>
</dbReference>
<dbReference type="EMBL" id="LT859958">
    <property type="protein sequence ID" value="SMX54185.1"/>
    <property type="molecule type" value="Genomic_DNA"/>
</dbReference>
<dbReference type="Pfam" id="PF00534">
    <property type="entry name" value="Glycos_transf_1"/>
    <property type="match status" value="1"/>
</dbReference>
<dbReference type="OrthoDB" id="9806653at2"/>
<keyword evidence="3" id="KW-1185">Reference proteome</keyword>
<dbReference type="SUPFAM" id="SSF53756">
    <property type="entry name" value="UDP-Glycosyltransferase/glycogen phosphorylase"/>
    <property type="match status" value="1"/>
</dbReference>
<reference evidence="3" key="1">
    <citation type="submission" date="2017-05" db="EMBL/GenBank/DDBJ databases">
        <authorList>
            <person name="Kirkegaard R."/>
            <person name="Mcilroy J S."/>
        </authorList>
    </citation>
    <scope>NUCLEOTIDE SEQUENCE [LARGE SCALE GENOMIC DNA]</scope>
</reference>
<dbReference type="Gene3D" id="3.40.50.2000">
    <property type="entry name" value="Glycogen Phosphorylase B"/>
    <property type="match status" value="2"/>
</dbReference>
<dbReference type="EC" id="2.4.-.-" evidence="2"/>
<gene>
    <name evidence="2" type="ORF">CFX1CAM_1120</name>
</gene>
<keyword evidence="2" id="KW-0328">Glycosyltransferase</keyword>
<dbReference type="GO" id="GO:0016757">
    <property type="term" value="F:glycosyltransferase activity"/>
    <property type="evidence" value="ECO:0007669"/>
    <property type="project" value="UniProtKB-KW"/>
</dbReference>
<keyword evidence="2" id="KW-0808">Transferase</keyword>
<proteinExistence type="predicted"/>
<dbReference type="PANTHER" id="PTHR45947">
    <property type="entry name" value="SULFOQUINOVOSYL TRANSFERASE SQD2"/>
    <property type="match status" value="1"/>
</dbReference>
<evidence type="ECO:0000259" key="1">
    <source>
        <dbReference type="Pfam" id="PF00534"/>
    </source>
</evidence>
<dbReference type="AlphaFoldDB" id="A0A1Y6K3C1"/>
<accession>A0A1Y6K3C1</accession>
<dbReference type="PANTHER" id="PTHR45947:SF14">
    <property type="entry name" value="SLL1723 PROTEIN"/>
    <property type="match status" value="1"/>
</dbReference>
<protein>
    <submittedName>
        <fullName evidence="2">Putative glycosyltransferase</fullName>
        <ecNumber evidence="2">2.4.-.-</ecNumber>
    </submittedName>
</protein>
<name>A0A1Y6K3C1_9CHLR</name>
<feature type="domain" description="Glycosyl transferase family 1" evidence="1">
    <location>
        <begin position="218"/>
        <end position="383"/>
    </location>
</feature>
<organism evidence="2 3">
    <name type="scientific">Candidatus Brevifilum fermentans</name>
    <dbReference type="NCBI Taxonomy" id="1986204"/>
    <lineage>
        <taxon>Bacteria</taxon>
        <taxon>Bacillati</taxon>
        <taxon>Chloroflexota</taxon>
        <taxon>Anaerolineae</taxon>
        <taxon>Anaerolineales</taxon>
        <taxon>Anaerolineaceae</taxon>
        <taxon>Candidatus Brevifilum</taxon>
    </lineage>
</organism>
<dbReference type="InterPro" id="IPR050194">
    <property type="entry name" value="Glycosyltransferase_grp1"/>
</dbReference>
<evidence type="ECO:0000313" key="3">
    <source>
        <dbReference type="Proteomes" id="UP000195514"/>
    </source>
</evidence>
<dbReference type="Proteomes" id="UP000195514">
    <property type="component" value="Chromosome I"/>
</dbReference>
<evidence type="ECO:0000313" key="2">
    <source>
        <dbReference type="EMBL" id="SMX54185.1"/>
    </source>
</evidence>
<dbReference type="RefSeq" id="WP_157891739.1">
    <property type="nucleotide sequence ID" value="NZ_LT859958.1"/>
</dbReference>
<dbReference type="KEGG" id="abat:CFX1CAM_1120"/>